<dbReference type="Proteomes" id="UP000807025">
    <property type="component" value="Unassembled WGS sequence"/>
</dbReference>
<proteinExistence type="predicted"/>
<feature type="region of interest" description="Disordered" evidence="1">
    <location>
        <begin position="302"/>
        <end position="347"/>
    </location>
</feature>
<dbReference type="OrthoDB" id="3033383at2759"/>
<dbReference type="EMBL" id="MU154541">
    <property type="protein sequence ID" value="KAF9497893.1"/>
    <property type="molecule type" value="Genomic_DNA"/>
</dbReference>
<evidence type="ECO:0000313" key="3">
    <source>
        <dbReference type="Proteomes" id="UP000807025"/>
    </source>
</evidence>
<accession>A0A9P6A2Y3</accession>
<name>A0A9P6A2Y3_PLEER</name>
<feature type="region of interest" description="Disordered" evidence="1">
    <location>
        <begin position="1"/>
        <end position="78"/>
    </location>
</feature>
<comment type="caution">
    <text evidence="2">The sequence shown here is derived from an EMBL/GenBank/DDBJ whole genome shotgun (WGS) entry which is preliminary data.</text>
</comment>
<feature type="compositionally biased region" description="Basic and acidic residues" evidence="1">
    <location>
        <begin position="68"/>
        <end position="78"/>
    </location>
</feature>
<dbReference type="AlphaFoldDB" id="A0A9P6A2Y3"/>
<organism evidence="2 3">
    <name type="scientific">Pleurotus eryngii</name>
    <name type="common">Boletus of the steppes</name>
    <dbReference type="NCBI Taxonomy" id="5323"/>
    <lineage>
        <taxon>Eukaryota</taxon>
        <taxon>Fungi</taxon>
        <taxon>Dikarya</taxon>
        <taxon>Basidiomycota</taxon>
        <taxon>Agaricomycotina</taxon>
        <taxon>Agaricomycetes</taxon>
        <taxon>Agaricomycetidae</taxon>
        <taxon>Agaricales</taxon>
        <taxon>Pleurotineae</taxon>
        <taxon>Pleurotaceae</taxon>
        <taxon>Pleurotus</taxon>
    </lineage>
</organism>
<evidence type="ECO:0000256" key="1">
    <source>
        <dbReference type="SAM" id="MobiDB-lite"/>
    </source>
</evidence>
<feature type="region of interest" description="Disordered" evidence="1">
    <location>
        <begin position="157"/>
        <end position="178"/>
    </location>
</feature>
<gene>
    <name evidence="2" type="ORF">BDN71DRAFT_1444354</name>
</gene>
<feature type="compositionally biased region" description="Acidic residues" evidence="1">
    <location>
        <begin position="308"/>
        <end position="318"/>
    </location>
</feature>
<sequence length="394" mass="43323">MAQNIPFTPWQPFDNLPKTARTVRSVPESDAPQEDKYGSSTMVASEVRTYKPNKHDGTLMGKTLTELPNKDPPPRRAEDVPVQRSQEHLAYGQQPLGTVTLVQPVYKFNGVDRYELYAYALTMGDPETAIVADPEVRGRAGDSIITQHLKGKDVQQLESPRPVAAKSSGVRGGSRRTTTNDFNGARLICGPVDSGLLDALKDLRCVSENTVADDLRSDAGSETTTKIAYEEPLEPTGALTLIRIENEDCATTCGDYDSDATAKPVTQTRRALGRFNEYLDKPELFGLPMTTGERTIEICSDAGSSSAGEDEDYDEDDTSNGIHESVDNIGCDESASDGDDAPPHEFSYEELLPYRNTGWLHVAPYLRYPDYELQSEIRSGHGRLPESSIRGLER</sequence>
<protein>
    <submittedName>
        <fullName evidence="2">Uncharacterized protein</fullName>
    </submittedName>
</protein>
<keyword evidence="3" id="KW-1185">Reference proteome</keyword>
<reference evidence="2" key="1">
    <citation type="submission" date="2020-11" db="EMBL/GenBank/DDBJ databases">
        <authorList>
            <consortium name="DOE Joint Genome Institute"/>
            <person name="Ahrendt S."/>
            <person name="Riley R."/>
            <person name="Andreopoulos W."/>
            <person name="Labutti K."/>
            <person name="Pangilinan J."/>
            <person name="Ruiz-Duenas F.J."/>
            <person name="Barrasa J.M."/>
            <person name="Sanchez-Garcia M."/>
            <person name="Camarero S."/>
            <person name="Miyauchi S."/>
            <person name="Serrano A."/>
            <person name="Linde D."/>
            <person name="Babiker R."/>
            <person name="Drula E."/>
            <person name="Ayuso-Fernandez I."/>
            <person name="Pacheco R."/>
            <person name="Padilla G."/>
            <person name="Ferreira P."/>
            <person name="Barriuso J."/>
            <person name="Kellner H."/>
            <person name="Castanera R."/>
            <person name="Alfaro M."/>
            <person name="Ramirez L."/>
            <person name="Pisabarro A.G."/>
            <person name="Kuo A."/>
            <person name="Tritt A."/>
            <person name="Lipzen A."/>
            <person name="He G."/>
            <person name="Yan M."/>
            <person name="Ng V."/>
            <person name="Cullen D."/>
            <person name="Martin F."/>
            <person name="Rosso M.-N."/>
            <person name="Henrissat B."/>
            <person name="Hibbett D."/>
            <person name="Martinez A.T."/>
            <person name="Grigoriev I.V."/>
        </authorList>
    </citation>
    <scope>NUCLEOTIDE SEQUENCE</scope>
    <source>
        <strain evidence="2">ATCC 90797</strain>
    </source>
</reference>
<evidence type="ECO:0000313" key="2">
    <source>
        <dbReference type="EMBL" id="KAF9497893.1"/>
    </source>
</evidence>